<name>A0A502KBX8_HAEHA</name>
<dbReference type="InterPro" id="IPR009312">
    <property type="entry name" value="Phage_lambda_GpU-like"/>
</dbReference>
<dbReference type="Proteomes" id="UP000316888">
    <property type="component" value="Unassembled WGS sequence"/>
</dbReference>
<gene>
    <name evidence="1" type="ORF">EUX48_09345</name>
</gene>
<dbReference type="InterPro" id="IPR035934">
    <property type="entry name" value="Phage_tail_protein-like_sf"/>
</dbReference>
<dbReference type="EMBL" id="SDPB01000024">
    <property type="protein sequence ID" value="TPH20196.1"/>
    <property type="molecule type" value="Genomic_DNA"/>
</dbReference>
<dbReference type="SUPFAM" id="SSF143749">
    <property type="entry name" value="Phage tail protein-like"/>
    <property type="match status" value="1"/>
</dbReference>
<dbReference type="Gene3D" id="3.30.70.1700">
    <property type="entry name" value="Phage minor tail protein U"/>
    <property type="match status" value="1"/>
</dbReference>
<accession>A0A502KBX8</accession>
<protein>
    <submittedName>
        <fullName evidence="1">Phage tail protein</fullName>
    </submittedName>
</protein>
<dbReference type="Pfam" id="PF06141">
    <property type="entry name" value="Phage_tail_U"/>
    <property type="match status" value="1"/>
</dbReference>
<dbReference type="InterPro" id="IPR038512">
    <property type="entry name" value="GpU-like_sf"/>
</dbReference>
<organism evidence="1 2">
    <name type="scientific">Haemophilus haemolyticus</name>
    <dbReference type="NCBI Taxonomy" id="726"/>
    <lineage>
        <taxon>Bacteria</taxon>
        <taxon>Pseudomonadati</taxon>
        <taxon>Pseudomonadota</taxon>
        <taxon>Gammaproteobacteria</taxon>
        <taxon>Pasteurellales</taxon>
        <taxon>Pasteurellaceae</taxon>
        <taxon>Haemophilus</taxon>
    </lineage>
</organism>
<comment type="caution">
    <text evidence="1">The sequence shown here is derived from an EMBL/GenBank/DDBJ whole genome shotgun (WGS) entry which is preliminary data.</text>
</comment>
<sequence>MLIHNEVRNEIVTLIKNNIPEIGNVYNGRAFFTSLKQQLPAISVFLDDAECDFKVMGESEWQAELNISIFLPYSEGEPNIDRIAEKVNSLITFTGYRHIQFVRGIQYRYGYDEDNASWMNGTLSYLIEYGRAPIK</sequence>
<evidence type="ECO:0000313" key="2">
    <source>
        <dbReference type="Proteomes" id="UP000316888"/>
    </source>
</evidence>
<evidence type="ECO:0000313" key="1">
    <source>
        <dbReference type="EMBL" id="TPH20196.1"/>
    </source>
</evidence>
<dbReference type="RefSeq" id="WP_005641212.1">
    <property type="nucleotide sequence ID" value="NZ_CP031240.1"/>
</dbReference>
<dbReference type="AlphaFoldDB" id="A0A502KBX8"/>
<reference evidence="1 2" key="1">
    <citation type="submission" date="2019-01" db="EMBL/GenBank/DDBJ databases">
        <title>Comparative genomic analysis identifies haemin-independent Haemophilus haemolyticus: a formal re-classification of Haemophilus intermedius.</title>
        <authorList>
            <person name="Harris T.M."/>
            <person name="Price E.P."/>
            <person name="Sarovich D.S."/>
            <person name="Norskov-Lauritsen N."/>
            <person name="Beissbarth J."/>
            <person name="Chang A.B."/>
            <person name="Smith-Vaughan H.C."/>
        </authorList>
    </citation>
    <scope>NUCLEOTIDE SEQUENCE [LARGE SCALE GENOMIC DNA]</scope>
    <source>
        <strain evidence="1 2">60824 B Hi-4</strain>
    </source>
</reference>
<proteinExistence type="predicted"/>